<feature type="domain" description="RNA polymerase sigma factor 70 region 4 type 2" evidence="7">
    <location>
        <begin position="100"/>
        <end position="151"/>
    </location>
</feature>
<protein>
    <submittedName>
        <fullName evidence="8">RNA polymerase sigma factor</fullName>
    </submittedName>
</protein>
<dbReference type="InterPro" id="IPR007627">
    <property type="entry name" value="RNA_pol_sigma70_r2"/>
</dbReference>
<evidence type="ECO:0000256" key="3">
    <source>
        <dbReference type="ARBA" id="ARBA00023082"/>
    </source>
</evidence>
<keyword evidence="5" id="KW-0804">Transcription</keyword>
<dbReference type="PANTHER" id="PTHR43133:SF8">
    <property type="entry name" value="RNA POLYMERASE SIGMA FACTOR HI_1459-RELATED"/>
    <property type="match status" value="1"/>
</dbReference>
<accession>A0A938BRF7</accession>
<dbReference type="GO" id="GO:0003677">
    <property type="term" value="F:DNA binding"/>
    <property type="evidence" value="ECO:0007669"/>
    <property type="project" value="UniProtKB-KW"/>
</dbReference>
<dbReference type="GO" id="GO:0016987">
    <property type="term" value="F:sigma factor activity"/>
    <property type="evidence" value="ECO:0007669"/>
    <property type="project" value="UniProtKB-KW"/>
</dbReference>
<dbReference type="NCBIfam" id="TIGR02937">
    <property type="entry name" value="sigma70-ECF"/>
    <property type="match status" value="1"/>
</dbReference>
<dbReference type="InterPro" id="IPR013325">
    <property type="entry name" value="RNA_pol_sigma_r2"/>
</dbReference>
<dbReference type="EMBL" id="VGIY01000189">
    <property type="protein sequence ID" value="MBM3317791.1"/>
    <property type="molecule type" value="Genomic_DNA"/>
</dbReference>
<comment type="caution">
    <text evidence="8">The sequence shown here is derived from an EMBL/GenBank/DDBJ whole genome shotgun (WGS) entry which is preliminary data.</text>
</comment>
<dbReference type="PANTHER" id="PTHR43133">
    <property type="entry name" value="RNA POLYMERASE ECF-TYPE SIGMA FACTO"/>
    <property type="match status" value="1"/>
</dbReference>
<dbReference type="Gene3D" id="1.10.10.10">
    <property type="entry name" value="Winged helix-like DNA-binding domain superfamily/Winged helix DNA-binding domain"/>
    <property type="match status" value="1"/>
</dbReference>
<evidence type="ECO:0000259" key="6">
    <source>
        <dbReference type="Pfam" id="PF04542"/>
    </source>
</evidence>
<dbReference type="InterPro" id="IPR039425">
    <property type="entry name" value="RNA_pol_sigma-70-like"/>
</dbReference>
<evidence type="ECO:0000256" key="1">
    <source>
        <dbReference type="ARBA" id="ARBA00010641"/>
    </source>
</evidence>
<evidence type="ECO:0000256" key="4">
    <source>
        <dbReference type="ARBA" id="ARBA00023125"/>
    </source>
</evidence>
<dbReference type="SUPFAM" id="SSF88946">
    <property type="entry name" value="Sigma2 domain of RNA polymerase sigma factors"/>
    <property type="match status" value="1"/>
</dbReference>
<evidence type="ECO:0000256" key="5">
    <source>
        <dbReference type="ARBA" id="ARBA00023163"/>
    </source>
</evidence>
<dbReference type="CDD" id="cd06171">
    <property type="entry name" value="Sigma70_r4"/>
    <property type="match status" value="1"/>
</dbReference>
<name>A0A938BRF7_UNCEI</name>
<dbReference type="Pfam" id="PF04542">
    <property type="entry name" value="Sigma70_r2"/>
    <property type="match status" value="1"/>
</dbReference>
<dbReference type="Pfam" id="PF08281">
    <property type="entry name" value="Sigma70_r4_2"/>
    <property type="match status" value="1"/>
</dbReference>
<gene>
    <name evidence="8" type="ORF">FJY75_08045</name>
</gene>
<evidence type="ECO:0000313" key="9">
    <source>
        <dbReference type="Proteomes" id="UP000748308"/>
    </source>
</evidence>
<dbReference type="AlphaFoldDB" id="A0A938BRF7"/>
<keyword evidence="3" id="KW-0731">Sigma factor</keyword>
<dbReference type="InterPro" id="IPR036388">
    <property type="entry name" value="WH-like_DNA-bd_sf"/>
</dbReference>
<proteinExistence type="inferred from homology"/>
<sequence>MKEIEALYRQHAPAILSFAWRLCGDRSTAEDIVSETFVRLMTRPGRIETRTARAYLLTIARNLYLSRLRRRLREVPLGDDAPAPELDPVRRLDGEARLDATMRALGEVPESERAALLLRVDQELPYDEVAASLGISVAAARVRVHRARLRLAEALREKEKKP</sequence>
<organism evidence="8 9">
    <name type="scientific">Eiseniibacteriota bacterium</name>
    <dbReference type="NCBI Taxonomy" id="2212470"/>
    <lineage>
        <taxon>Bacteria</taxon>
        <taxon>Candidatus Eiseniibacteriota</taxon>
    </lineage>
</organism>
<dbReference type="GO" id="GO:0006352">
    <property type="term" value="P:DNA-templated transcription initiation"/>
    <property type="evidence" value="ECO:0007669"/>
    <property type="project" value="InterPro"/>
</dbReference>
<evidence type="ECO:0000259" key="7">
    <source>
        <dbReference type="Pfam" id="PF08281"/>
    </source>
</evidence>
<dbReference type="Proteomes" id="UP000748308">
    <property type="component" value="Unassembled WGS sequence"/>
</dbReference>
<feature type="domain" description="RNA polymerase sigma-70 region 2" evidence="6">
    <location>
        <begin position="7"/>
        <end position="72"/>
    </location>
</feature>
<dbReference type="Gene3D" id="1.10.1740.10">
    <property type="match status" value="1"/>
</dbReference>
<reference evidence="8" key="1">
    <citation type="submission" date="2019-03" db="EMBL/GenBank/DDBJ databases">
        <title>Lake Tanganyika Metagenome-Assembled Genomes (MAGs).</title>
        <authorList>
            <person name="Tran P."/>
        </authorList>
    </citation>
    <scope>NUCLEOTIDE SEQUENCE</scope>
    <source>
        <strain evidence="8">M_DeepCast_400m_m2_100</strain>
    </source>
</reference>
<comment type="similarity">
    <text evidence="1">Belongs to the sigma-70 factor family. ECF subfamily.</text>
</comment>
<dbReference type="SUPFAM" id="SSF88659">
    <property type="entry name" value="Sigma3 and sigma4 domains of RNA polymerase sigma factors"/>
    <property type="match status" value="1"/>
</dbReference>
<dbReference type="InterPro" id="IPR013249">
    <property type="entry name" value="RNA_pol_sigma70_r4_t2"/>
</dbReference>
<dbReference type="InterPro" id="IPR013324">
    <property type="entry name" value="RNA_pol_sigma_r3/r4-like"/>
</dbReference>
<keyword evidence="2" id="KW-0805">Transcription regulation</keyword>
<keyword evidence="4" id="KW-0238">DNA-binding</keyword>
<dbReference type="InterPro" id="IPR014284">
    <property type="entry name" value="RNA_pol_sigma-70_dom"/>
</dbReference>
<evidence type="ECO:0000313" key="8">
    <source>
        <dbReference type="EMBL" id="MBM3317791.1"/>
    </source>
</evidence>
<evidence type="ECO:0000256" key="2">
    <source>
        <dbReference type="ARBA" id="ARBA00023015"/>
    </source>
</evidence>